<evidence type="ECO:0000313" key="2">
    <source>
        <dbReference type="EMBL" id="CAJ1968052.1"/>
    </source>
</evidence>
<gene>
    <name evidence="2" type="ORF">CYCCA115_LOCUS23063</name>
</gene>
<dbReference type="EMBL" id="CAKOGP040002358">
    <property type="protein sequence ID" value="CAJ1968052.1"/>
    <property type="molecule type" value="Genomic_DNA"/>
</dbReference>
<sequence length="525" mass="57894">MDSFTTPTTPTTPTISMTSTIINTRISTSNNNSNKARSAALASVLRSPKVWSSVNPRRSINNVRFDFNRNETRLYLPDGTSNKSSKNKAKRAATSAPPQSFSAGDSGEEATPELSTGYSLKHPDNVEDDDPMDVDEPLSPEAKAPLKRIFSTAPSFARSSKRRKLDYLSIVPPSAPSIIPCSVREWSQRVNDRWTPPGPHKRSPPSAFLPSSRPTKRSKMDSAIPNPSTEWTSVNPRRSAALDELDDPIGYLVSVRFSKRRKLKQSTLPTSISEWAKRTNQLFSPLLAVIIEDPEEEEEDDESHIDSSSLDGFNNDDAIASEGGPNIAALMKDPFPLRFDLEQWNGAIFDLAVIKKKRSKAKRPKLKRKAKAKRQNWTFTASFSVIVEHPEEEEDDDDIDIDIGIDIDSGESSFLTLAEDPINDVSNEEIAAPPRQSEIVAETDDDLSILATTDDDTSHASPILSIPEDGLGSGWRTSGDRYSLRLAKLLQDQKDASTAALGSGLTEEGRRFSRRVANRRISGAD</sequence>
<name>A0AAD2GB87_9STRA</name>
<dbReference type="AlphaFoldDB" id="A0AAD2GB87"/>
<feature type="compositionally biased region" description="Acidic residues" evidence="1">
    <location>
        <begin position="126"/>
        <end position="138"/>
    </location>
</feature>
<feature type="region of interest" description="Disordered" evidence="1">
    <location>
        <begin position="74"/>
        <end position="146"/>
    </location>
</feature>
<organism evidence="2 3">
    <name type="scientific">Cylindrotheca closterium</name>
    <dbReference type="NCBI Taxonomy" id="2856"/>
    <lineage>
        <taxon>Eukaryota</taxon>
        <taxon>Sar</taxon>
        <taxon>Stramenopiles</taxon>
        <taxon>Ochrophyta</taxon>
        <taxon>Bacillariophyta</taxon>
        <taxon>Bacillariophyceae</taxon>
        <taxon>Bacillariophycidae</taxon>
        <taxon>Bacillariales</taxon>
        <taxon>Bacillariaceae</taxon>
        <taxon>Cylindrotheca</taxon>
    </lineage>
</organism>
<proteinExistence type="predicted"/>
<protein>
    <submittedName>
        <fullName evidence="2">Uncharacterized protein</fullName>
    </submittedName>
</protein>
<reference evidence="2" key="1">
    <citation type="submission" date="2023-08" db="EMBL/GenBank/DDBJ databases">
        <authorList>
            <person name="Audoor S."/>
            <person name="Bilcke G."/>
        </authorList>
    </citation>
    <scope>NUCLEOTIDE SEQUENCE</scope>
</reference>
<accession>A0AAD2GB87</accession>
<evidence type="ECO:0000313" key="3">
    <source>
        <dbReference type="Proteomes" id="UP001295423"/>
    </source>
</evidence>
<feature type="region of interest" description="Disordered" evidence="1">
    <location>
        <begin position="190"/>
        <end position="235"/>
    </location>
</feature>
<dbReference type="Proteomes" id="UP001295423">
    <property type="component" value="Unassembled WGS sequence"/>
</dbReference>
<comment type="caution">
    <text evidence="2">The sequence shown here is derived from an EMBL/GenBank/DDBJ whole genome shotgun (WGS) entry which is preliminary data.</text>
</comment>
<keyword evidence="3" id="KW-1185">Reference proteome</keyword>
<evidence type="ECO:0000256" key="1">
    <source>
        <dbReference type="SAM" id="MobiDB-lite"/>
    </source>
</evidence>
<feature type="compositionally biased region" description="Polar residues" evidence="1">
    <location>
        <begin position="225"/>
        <end position="235"/>
    </location>
</feature>